<dbReference type="AlphaFoldDB" id="A0A653IEF2"/>
<dbReference type="Proteomes" id="UP000439752">
    <property type="component" value="Unassembled WGS sequence"/>
</dbReference>
<proteinExistence type="predicted"/>
<accession>A0A653IEF2</accession>
<gene>
    <name evidence="1" type="ORF">EXIGUO9Y_330022</name>
</gene>
<evidence type="ECO:0000313" key="1">
    <source>
        <dbReference type="EMBL" id="VWX37598.1"/>
    </source>
</evidence>
<protein>
    <submittedName>
        <fullName evidence="1">Uncharacterized protein</fullName>
    </submittedName>
</protein>
<name>A0A653IEF2_9BACL</name>
<evidence type="ECO:0000313" key="2">
    <source>
        <dbReference type="Proteomes" id="UP000439752"/>
    </source>
</evidence>
<dbReference type="EMBL" id="CABWKQ010000027">
    <property type="protein sequence ID" value="VWX37598.1"/>
    <property type="molecule type" value="Genomic_DNA"/>
</dbReference>
<reference evidence="1 2" key="1">
    <citation type="submission" date="2019-10" db="EMBL/GenBank/DDBJ databases">
        <authorList>
            <person name="Karimi E."/>
        </authorList>
    </citation>
    <scope>NUCLEOTIDE SEQUENCE [LARGE SCALE GENOMIC DNA]</scope>
    <source>
        <strain evidence="1">Exiguobacterium sp. 9Y</strain>
    </source>
</reference>
<sequence>MRKLFWMLLLVVLGGLILFFEPFRGAPPEPEVTVNKTTLETTSGSYCWQSLLRGQCVDYIYTTPLEMTAKQKPTRVEPGAKIHVVYSDGPTPSQIKTEEWQTGGEHRTIKLTNDQLTVPSKKGLYTYHVSSKWKKGDGNVAFSVEVK</sequence>
<keyword evidence="2" id="KW-1185">Reference proteome</keyword>
<organism evidence="1 2">
    <name type="scientific">Exiguobacterium oxidotolerans</name>
    <dbReference type="NCBI Taxonomy" id="223958"/>
    <lineage>
        <taxon>Bacteria</taxon>
        <taxon>Bacillati</taxon>
        <taxon>Bacillota</taxon>
        <taxon>Bacilli</taxon>
        <taxon>Bacillales</taxon>
        <taxon>Bacillales Family XII. Incertae Sedis</taxon>
        <taxon>Exiguobacterium</taxon>
    </lineage>
</organism>
<dbReference type="RefSeq" id="WP_159173586.1">
    <property type="nucleotide sequence ID" value="NZ_LR732312.1"/>
</dbReference>